<dbReference type="Pfam" id="PF00528">
    <property type="entry name" value="BPD_transp_1"/>
    <property type="match status" value="1"/>
</dbReference>
<comment type="similarity">
    <text evidence="10">Belongs to the binding-protein-dependent transport system permease family. OppBC subfamily.</text>
</comment>
<dbReference type="InterPro" id="IPR050045">
    <property type="entry name" value="Opp2B"/>
</dbReference>
<dbReference type="Proteomes" id="UP000198636">
    <property type="component" value="Unassembled WGS sequence"/>
</dbReference>
<feature type="transmembrane region" description="Helical" evidence="13">
    <location>
        <begin position="102"/>
        <end position="123"/>
    </location>
</feature>
<dbReference type="EMBL" id="FMUS01000002">
    <property type="protein sequence ID" value="SCX89728.1"/>
    <property type="molecule type" value="Genomic_DNA"/>
</dbReference>
<evidence type="ECO:0000256" key="6">
    <source>
        <dbReference type="ARBA" id="ARBA00022989"/>
    </source>
</evidence>
<dbReference type="GO" id="GO:0015099">
    <property type="term" value="F:nickel cation transmembrane transporter activity"/>
    <property type="evidence" value="ECO:0007669"/>
    <property type="project" value="InterPro"/>
</dbReference>
<feature type="transmembrane region" description="Helical" evidence="13">
    <location>
        <begin position="228"/>
        <end position="254"/>
    </location>
</feature>
<keyword evidence="4" id="KW-0533">Nickel</keyword>
<dbReference type="STRING" id="1120976.SAMN03080606_00423"/>
<evidence type="ECO:0000313" key="16">
    <source>
        <dbReference type="Proteomes" id="UP000198636"/>
    </source>
</evidence>
<dbReference type="AlphaFoldDB" id="A0A1G5BHZ1"/>
<evidence type="ECO:0000256" key="8">
    <source>
        <dbReference type="ARBA" id="ARBA00023112"/>
    </source>
</evidence>
<dbReference type="NCBIfam" id="NF045470">
    <property type="entry name" value="Opp2B"/>
    <property type="match status" value="1"/>
</dbReference>
<evidence type="ECO:0000313" key="15">
    <source>
        <dbReference type="EMBL" id="SCX89728.1"/>
    </source>
</evidence>
<evidence type="ECO:0000256" key="13">
    <source>
        <dbReference type="RuleBase" id="RU363032"/>
    </source>
</evidence>
<dbReference type="SUPFAM" id="SSF161098">
    <property type="entry name" value="MetI-like"/>
    <property type="match status" value="1"/>
</dbReference>
<keyword evidence="9 13" id="KW-0472">Membrane</keyword>
<dbReference type="InterPro" id="IPR035906">
    <property type="entry name" value="MetI-like_sf"/>
</dbReference>
<keyword evidence="7" id="KW-0406">Ion transport</keyword>
<dbReference type="GO" id="GO:0005886">
    <property type="term" value="C:plasma membrane"/>
    <property type="evidence" value="ECO:0007669"/>
    <property type="project" value="UniProtKB-SubCell"/>
</dbReference>
<dbReference type="CDD" id="cd06261">
    <property type="entry name" value="TM_PBP2"/>
    <property type="match status" value="1"/>
</dbReference>
<comment type="subunit">
    <text evidence="11">The complex is composed of two ATP-binding proteins (NikD and NikE), two transmembrane proteins (NikB and NikC) and a solute-binding protein (NikA).</text>
</comment>
<evidence type="ECO:0000256" key="9">
    <source>
        <dbReference type="ARBA" id="ARBA00023136"/>
    </source>
</evidence>
<keyword evidence="3" id="KW-1003">Cell membrane</keyword>
<feature type="transmembrane region" description="Helical" evidence="13">
    <location>
        <begin position="135"/>
        <end position="162"/>
    </location>
</feature>
<dbReference type="PROSITE" id="PS50928">
    <property type="entry name" value="ABC_TM1"/>
    <property type="match status" value="1"/>
</dbReference>
<evidence type="ECO:0000256" key="12">
    <source>
        <dbReference type="ARBA" id="ARBA00044774"/>
    </source>
</evidence>
<keyword evidence="6 13" id="KW-1133">Transmembrane helix</keyword>
<feature type="transmembrane region" description="Helical" evidence="13">
    <location>
        <begin position="174"/>
        <end position="193"/>
    </location>
</feature>
<dbReference type="InterPro" id="IPR000515">
    <property type="entry name" value="MetI-like"/>
</dbReference>
<organism evidence="15 16">
    <name type="scientific">Alkaliphilus peptidifermentans DSM 18978</name>
    <dbReference type="NCBI Taxonomy" id="1120976"/>
    <lineage>
        <taxon>Bacteria</taxon>
        <taxon>Bacillati</taxon>
        <taxon>Bacillota</taxon>
        <taxon>Clostridia</taxon>
        <taxon>Peptostreptococcales</taxon>
        <taxon>Natronincolaceae</taxon>
        <taxon>Alkaliphilus</taxon>
    </lineage>
</organism>
<evidence type="ECO:0000259" key="14">
    <source>
        <dbReference type="PROSITE" id="PS50928"/>
    </source>
</evidence>
<feature type="transmembrane region" description="Helical" evidence="13">
    <location>
        <begin position="274"/>
        <end position="300"/>
    </location>
</feature>
<keyword evidence="16" id="KW-1185">Reference proteome</keyword>
<protein>
    <recommendedName>
        <fullName evidence="12">Nickel import system permease protein NikB</fullName>
    </recommendedName>
</protein>
<feature type="transmembrane region" description="Helical" evidence="13">
    <location>
        <begin position="9"/>
        <end position="29"/>
    </location>
</feature>
<dbReference type="OrthoDB" id="9773221at2"/>
<feature type="domain" description="ABC transmembrane type-1" evidence="14">
    <location>
        <begin position="96"/>
        <end position="297"/>
    </location>
</feature>
<sequence>MHKYIIRRLLLLIPVMLGVTFIIFTMMYFTPGDPARIMLGESAPESEVIKLREDLGLNDPYLVQFGRYIKNAVVHQDIGRSYTTRRPVVDEIMARFPATLKLAAMGAFVAVALGIPTGIISATKQYSLFDNIAMVLALIGVSMPNFWQGLMMMLVFSVYLGWFPASGFTSPKHWVLPALTIGTSSAAIITRMTRSSMLEVIRQDYIRTARAKGQVESVVINQHALKNALIPVITVIGLQFGFLLGGAVLTETIFAIPGVGRLMIESIFRRDFPIVQGAVLFIAVSFSIVNLFVDILYAFVDPRIKSQYK</sequence>
<evidence type="ECO:0000256" key="1">
    <source>
        <dbReference type="ARBA" id="ARBA00004651"/>
    </source>
</evidence>
<keyword evidence="8" id="KW-0921">Nickel transport</keyword>
<dbReference type="Gene3D" id="1.10.3720.10">
    <property type="entry name" value="MetI-like"/>
    <property type="match status" value="1"/>
</dbReference>
<dbReference type="RefSeq" id="WP_091539426.1">
    <property type="nucleotide sequence ID" value="NZ_FMUS01000002.1"/>
</dbReference>
<comment type="subcellular location">
    <subcellularLocation>
        <location evidence="1 13">Cell membrane</location>
        <topology evidence="1 13">Multi-pass membrane protein</topology>
    </subcellularLocation>
</comment>
<evidence type="ECO:0000256" key="3">
    <source>
        <dbReference type="ARBA" id="ARBA00022475"/>
    </source>
</evidence>
<evidence type="ECO:0000256" key="4">
    <source>
        <dbReference type="ARBA" id="ARBA00022596"/>
    </source>
</evidence>
<proteinExistence type="inferred from homology"/>
<evidence type="ECO:0000256" key="7">
    <source>
        <dbReference type="ARBA" id="ARBA00023065"/>
    </source>
</evidence>
<evidence type="ECO:0000256" key="2">
    <source>
        <dbReference type="ARBA" id="ARBA00022448"/>
    </source>
</evidence>
<dbReference type="Pfam" id="PF19300">
    <property type="entry name" value="BPD_transp_1_N"/>
    <property type="match status" value="1"/>
</dbReference>
<accession>A0A1G5BHZ1</accession>
<reference evidence="15 16" key="1">
    <citation type="submission" date="2016-10" db="EMBL/GenBank/DDBJ databases">
        <authorList>
            <person name="de Groot N.N."/>
        </authorList>
    </citation>
    <scope>NUCLEOTIDE SEQUENCE [LARGE SCALE GENOMIC DNA]</scope>
    <source>
        <strain evidence="15 16">DSM 18978</strain>
    </source>
</reference>
<evidence type="ECO:0000256" key="10">
    <source>
        <dbReference type="ARBA" id="ARBA00024202"/>
    </source>
</evidence>
<name>A0A1G5BHZ1_9FIRM</name>
<evidence type="ECO:0000256" key="5">
    <source>
        <dbReference type="ARBA" id="ARBA00022692"/>
    </source>
</evidence>
<dbReference type="InterPro" id="IPR045621">
    <property type="entry name" value="BPD_transp_1_N"/>
</dbReference>
<keyword evidence="2 13" id="KW-0813">Transport</keyword>
<evidence type="ECO:0000256" key="11">
    <source>
        <dbReference type="ARBA" id="ARBA00038669"/>
    </source>
</evidence>
<dbReference type="PANTHER" id="PTHR43163">
    <property type="entry name" value="DIPEPTIDE TRANSPORT SYSTEM PERMEASE PROTEIN DPPB-RELATED"/>
    <property type="match status" value="1"/>
</dbReference>
<keyword evidence="5 13" id="KW-0812">Transmembrane</keyword>
<dbReference type="PANTHER" id="PTHR43163:SF6">
    <property type="entry name" value="DIPEPTIDE TRANSPORT SYSTEM PERMEASE PROTEIN DPPB-RELATED"/>
    <property type="match status" value="1"/>
</dbReference>
<gene>
    <name evidence="15" type="ORF">SAMN03080606_00423</name>
</gene>